<feature type="region of interest" description="Disordered" evidence="1">
    <location>
        <begin position="54"/>
        <end position="73"/>
    </location>
</feature>
<protein>
    <submittedName>
        <fullName evidence="2">Uncharacterized protein</fullName>
    </submittedName>
</protein>
<comment type="caution">
    <text evidence="2">The sequence shown here is derived from an EMBL/GenBank/DDBJ whole genome shotgun (WGS) entry which is preliminary data.</text>
</comment>
<reference evidence="2 3" key="1">
    <citation type="submission" date="2019-05" db="EMBL/GenBank/DDBJ databases">
        <title>Another draft genome of Portunus trituberculatus and its Hox gene families provides insights of decapod evolution.</title>
        <authorList>
            <person name="Jeong J.-H."/>
            <person name="Song I."/>
            <person name="Kim S."/>
            <person name="Choi T."/>
            <person name="Kim D."/>
            <person name="Ryu S."/>
            <person name="Kim W."/>
        </authorList>
    </citation>
    <scope>NUCLEOTIDE SEQUENCE [LARGE SCALE GENOMIC DNA]</scope>
    <source>
        <tissue evidence="2">Muscle</tissue>
    </source>
</reference>
<evidence type="ECO:0000256" key="1">
    <source>
        <dbReference type="SAM" id="MobiDB-lite"/>
    </source>
</evidence>
<sequence length="168" mass="19058">MPHKSYTTSAVKLHTGMQLEHHLHLEISQAFTNEFKHPPPTPIRHPRSCLTWRTTNNLQPSLPSKASPNQATPVDPRTLHIDNTTHKVSDIYTSPVTPLPQPLDARFLPRLASSTLNPAPPCPARRSPVLDLPCRRRSRRRRRLLHALDLLARPCSNHHRHRPDGGQV</sequence>
<feature type="compositionally biased region" description="Polar residues" evidence="1">
    <location>
        <begin position="54"/>
        <end position="72"/>
    </location>
</feature>
<dbReference type="EMBL" id="VSRR010000204">
    <property type="protein sequence ID" value="MPC12233.1"/>
    <property type="molecule type" value="Genomic_DNA"/>
</dbReference>
<evidence type="ECO:0000313" key="3">
    <source>
        <dbReference type="Proteomes" id="UP000324222"/>
    </source>
</evidence>
<dbReference type="Proteomes" id="UP000324222">
    <property type="component" value="Unassembled WGS sequence"/>
</dbReference>
<organism evidence="2 3">
    <name type="scientific">Portunus trituberculatus</name>
    <name type="common">Swimming crab</name>
    <name type="synonym">Neptunus trituberculatus</name>
    <dbReference type="NCBI Taxonomy" id="210409"/>
    <lineage>
        <taxon>Eukaryota</taxon>
        <taxon>Metazoa</taxon>
        <taxon>Ecdysozoa</taxon>
        <taxon>Arthropoda</taxon>
        <taxon>Crustacea</taxon>
        <taxon>Multicrustacea</taxon>
        <taxon>Malacostraca</taxon>
        <taxon>Eumalacostraca</taxon>
        <taxon>Eucarida</taxon>
        <taxon>Decapoda</taxon>
        <taxon>Pleocyemata</taxon>
        <taxon>Brachyura</taxon>
        <taxon>Eubrachyura</taxon>
        <taxon>Portunoidea</taxon>
        <taxon>Portunidae</taxon>
        <taxon>Portuninae</taxon>
        <taxon>Portunus</taxon>
    </lineage>
</organism>
<dbReference type="AlphaFoldDB" id="A0A5B7CXQ1"/>
<accession>A0A5B7CXQ1</accession>
<keyword evidence="3" id="KW-1185">Reference proteome</keyword>
<evidence type="ECO:0000313" key="2">
    <source>
        <dbReference type="EMBL" id="MPC12233.1"/>
    </source>
</evidence>
<name>A0A5B7CXQ1_PORTR</name>
<proteinExistence type="predicted"/>
<gene>
    <name evidence="2" type="ORF">E2C01_004912</name>
</gene>